<dbReference type="PANTHER" id="PTHR43540">
    <property type="entry name" value="PEROXYUREIDOACRYLATE/UREIDOACRYLATE AMIDOHYDROLASE-RELATED"/>
    <property type="match status" value="1"/>
</dbReference>
<dbReference type="AlphaFoldDB" id="A0A2U1CH56"/>
<reference evidence="3 4" key="1">
    <citation type="submission" date="2018-04" db="EMBL/GenBank/DDBJ databases">
        <title>Genomic Encyclopedia of Type Strains, Phase IV (KMG-IV): sequencing the most valuable type-strain genomes for metagenomic binning, comparative biology and taxonomic classification.</title>
        <authorList>
            <person name="Goeker M."/>
        </authorList>
    </citation>
    <scope>NUCLEOTIDE SEQUENCE [LARGE SCALE GENOMIC DNA]</scope>
    <source>
        <strain evidence="3 4">DSM 10065</strain>
    </source>
</reference>
<comment type="caution">
    <text evidence="3">The sequence shown here is derived from an EMBL/GenBank/DDBJ whole genome shotgun (WGS) entry which is preliminary data.</text>
</comment>
<dbReference type="SUPFAM" id="SSF52499">
    <property type="entry name" value="Isochorismatase-like hydrolases"/>
    <property type="match status" value="1"/>
</dbReference>
<proteinExistence type="predicted"/>
<dbReference type="OrthoDB" id="9781985at2"/>
<dbReference type="STRING" id="1231391.GCA_000308195_01161"/>
<keyword evidence="1 3" id="KW-0378">Hydrolase</keyword>
<gene>
    <name evidence="3" type="ORF">C7440_3833</name>
</gene>
<dbReference type="Pfam" id="PF00857">
    <property type="entry name" value="Isochorismatase"/>
    <property type="match status" value="1"/>
</dbReference>
<dbReference type="CDD" id="cd00431">
    <property type="entry name" value="cysteine_hydrolases"/>
    <property type="match status" value="1"/>
</dbReference>
<evidence type="ECO:0000259" key="2">
    <source>
        <dbReference type="Pfam" id="PF00857"/>
    </source>
</evidence>
<dbReference type="InterPro" id="IPR050272">
    <property type="entry name" value="Isochorismatase-like_hydrls"/>
</dbReference>
<evidence type="ECO:0000313" key="3">
    <source>
        <dbReference type="EMBL" id="PVY60234.1"/>
    </source>
</evidence>
<feature type="domain" description="Isochorismatase-like" evidence="2">
    <location>
        <begin position="19"/>
        <end position="202"/>
    </location>
</feature>
<dbReference type="Gene3D" id="3.40.50.850">
    <property type="entry name" value="Isochorismatase-like"/>
    <property type="match status" value="1"/>
</dbReference>
<evidence type="ECO:0000313" key="4">
    <source>
        <dbReference type="Proteomes" id="UP000246145"/>
    </source>
</evidence>
<accession>A0A2U1CH56</accession>
<dbReference type="GO" id="GO:0016787">
    <property type="term" value="F:hydrolase activity"/>
    <property type="evidence" value="ECO:0007669"/>
    <property type="project" value="UniProtKB-KW"/>
</dbReference>
<evidence type="ECO:0000256" key="1">
    <source>
        <dbReference type="ARBA" id="ARBA00022801"/>
    </source>
</evidence>
<dbReference type="InterPro" id="IPR000868">
    <property type="entry name" value="Isochorismatase-like_dom"/>
</dbReference>
<sequence>MSNTEILSTLKEIADPKHSALIIIDAQHDFCSEKGAMAQRFGFDMKEIREAVPRLNKLIEVCREAGIFVVWVREIFSDKRMHSNQKSIWGGGDDIWLIPEGGKGTDWYEGMIKPLDSEPVVTKWQYDAFQGTDLERLLQANGIKTLLMTGFTTNVCVESTARHGYEKGYYIVLASDCSGTPTPAEHEAAVFNIQTYYGKAAKSAELMELWQKGSMKKVA</sequence>
<organism evidence="3 4">
    <name type="scientific">Pusillimonas noertemannii</name>
    <dbReference type="NCBI Taxonomy" id="305977"/>
    <lineage>
        <taxon>Bacteria</taxon>
        <taxon>Pseudomonadati</taxon>
        <taxon>Pseudomonadota</taxon>
        <taxon>Betaproteobacteria</taxon>
        <taxon>Burkholderiales</taxon>
        <taxon>Alcaligenaceae</taxon>
        <taxon>Pusillimonas</taxon>
    </lineage>
</organism>
<dbReference type="EMBL" id="QEKO01000011">
    <property type="protein sequence ID" value="PVY60234.1"/>
    <property type="molecule type" value="Genomic_DNA"/>
</dbReference>
<keyword evidence="4" id="KW-1185">Reference proteome</keyword>
<protein>
    <submittedName>
        <fullName evidence="3">Ureidoacrylate peracid hydrolase</fullName>
    </submittedName>
</protein>
<name>A0A2U1CH56_9BURK</name>
<dbReference type="InterPro" id="IPR036380">
    <property type="entry name" value="Isochorismatase-like_sf"/>
</dbReference>
<dbReference type="Proteomes" id="UP000246145">
    <property type="component" value="Unassembled WGS sequence"/>
</dbReference>
<dbReference type="RefSeq" id="WP_116519588.1">
    <property type="nucleotide sequence ID" value="NZ_JACCEX010000009.1"/>
</dbReference>